<protein>
    <submittedName>
        <fullName evidence="2">DUF898 domain-containing protein</fullName>
    </submittedName>
</protein>
<name>A0ABX0FCW5_9BURK</name>
<dbReference type="InterPro" id="IPR010295">
    <property type="entry name" value="DUF898"/>
</dbReference>
<keyword evidence="3" id="KW-1185">Reference proteome</keyword>
<keyword evidence="1" id="KW-0812">Transmembrane</keyword>
<evidence type="ECO:0000313" key="3">
    <source>
        <dbReference type="Proteomes" id="UP000666369"/>
    </source>
</evidence>
<reference evidence="3" key="1">
    <citation type="submission" date="2023-07" db="EMBL/GenBank/DDBJ databases">
        <title>Duganella aceri sp. nov., isolated from tree sap.</title>
        <authorList>
            <person name="Kim I.S."/>
        </authorList>
    </citation>
    <scope>NUCLEOTIDE SEQUENCE [LARGE SCALE GENOMIC DNA]</scope>
    <source>
        <strain evidence="3">SAP-35</strain>
    </source>
</reference>
<feature type="transmembrane region" description="Helical" evidence="1">
    <location>
        <begin position="32"/>
        <end position="52"/>
    </location>
</feature>
<sequence>MEQFLESAPAVAESAPSGPQRIKFHASGSEYFRIWIVNLLLTIATLGIYSAWAKVRRNQYMYSCTELAGASFEYHGKPIPILKGRIIALLLFGGYNLAFQFSPLAGVIMMLLMAAVMPWLVWNSLKFRLFYTSYRGIRFGFDGTLKSAYFHFLLLPILYVVSLMLALPFVHQRIKRFQHTESRYGAHHFSFDAGVGSFYKRYAIVVGLAIAGGVLCAFLGGVLTALIGKSGVLVAIGIGYVGLLLLVPVFLNMMQNLIWNHTGLGPHRFASEMKWTAVAWISLTNIVAIVCTLGLFMPFAVVRWQRYHLESISLLPEGGLDDFMAGADDGVSATGVGATDMMDFDLSI</sequence>
<dbReference type="EMBL" id="JAADJT010000001">
    <property type="protein sequence ID" value="NGZ82657.1"/>
    <property type="molecule type" value="Genomic_DNA"/>
</dbReference>
<gene>
    <name evidence="2" type="ORF">GW587_00065</name>
</gene>
<keyword evidence="1" id="KW-1133">Transmembrane helix</keyword>
<dbReference type="RefSeq" id="WP_166097263.1">
    <property type="nucleotide sequence ID" value="NZ_JAADJT010000001.1"/>
</dbReference>
<feature type="transmembrane region" description="Helical" evidence="1">
    <location>
        <begin position="275"/>
        <end position="301"/>
    </location>
</feature>
<proteinExistence type="predicted"/>
<comment type="caution">
    <text evidence="2">The sequence shown here is derived from an EMBL/GenBank/DDBJ whole genome shotgun (WGS) entry which is preliminary data.</text>
</comment>
<feature type="transmembrane region" description="Helical" evidence="1">
    <location>
        <begin position="87"/>
        <end position="120"/>
    </location>
</feature>
<accession>A0ABX0FCW5</accession>
<feature type="transmembrane region" description="Helical" evidence="1">
    <location>
        <begin position="148"/>
        <end position="170"/>
    </location>
</feature>
<keyword evidence="1" id="KW-0472">Membrane</keyword>
<feature type="transmembrane region" description="Helical" evidence="1">
    <location>
        <begin position="233"/>
        <end position="254"/>
    </location>
</feature>
<dbReference type="Pfam" id="PF05987">
    <property type="entry name" value="DUF898"/>
    <property type="match status" value="1"/>
</dbReference>
<organism evidence="2 3">
    <name type="scientific">Duganella aceris</name>
    <dbReference type="NCBI Taxonomy" id="2703883"/>
    <lineage>
        <taxon>Bacteria</taxon>
        <taxon>Pseudomonadati</taxon>
        <taxon>Pseudomonadota</taxon>
        <taxon>Betaproteobacteria</taxon>
        <taxon>Burkholderiales</taxon>
        <taxon>Oxalobacteraceae</taxon>
        <taxon>Telluria group</taxon>
        <taxon>Duganella</taxon>
    </lineage>
</organism>
<dbReference type="Proteomes" id="UP000666369">
    <property type="component" value="Unassembled WGS sequence"/>
</dbReference>
<evidence type="ECO:0000313" key="2">
    <source>
        <dbReference type="EMBL" id="NGZ82657.1"/>
    </source>
</evidence>
<feature type="transmembrane region" description="Helical" evidence="1">
    <location>
        <begin position="202"/>
        <end position="227"/>
    </location>
</feature>
<evidence type="ECO:0000256" key="1">
    <source>
        <dbReference type="SAM" id="Phobius"/>
    </source>
</evidence>